<dbReference type="Pfam" id="PF05753">
    <property type="entry name" value="TRAP_beta"/>
    <property type="match status" value="1"/>
</dbReference>
<evidence type="ECO:0000256" key="2">
    <source>
        <dbReference type="SAM" id="SignalP"/>
    </source>
</evidence>
<dbReference type="AlphaFoldDB" id="A0A1I8AZY4"/>
<evidence type="ECO:0000313" key="3">
    <source>
        <dbReference type="Proteomes" id="UP000095281"/>
    </source>
</evidence>
<dbReference type="PANTHER" id="PTHR12861:SF3">
    <property type="entry name" value="TRANSLOCON-ASSOCIATED PROTEIN SUBUNIT BETA"/>
    <property type="match status" value="1"/>
</dbReference>
<keyword evidence="1" id="KW-1133">Transmembrane helix</keyword>
<dbReference type="GO" id="GO:0005783">
    <property type="term" value="C:endoplasmic reticulum"/>
    <property type="evidence" value="ECO:0007669"/>
    <property type="project" value="TreeGrafter"/>
</dbReference>
<name>A0A1I8AZY4_MELHA</name>
<accession>A0A1I8AZY4</accession>
<organism evidence="3 4">
    <name type="scientific">Meloidogyne hapla</name>
    <name type="common">Root-knot nematode worm</name>
    <dbReference type="NCBI Taxonomy" id="6305"/>
    <lineage>
        <taxon>Eukaryota</taxon>
        <taxon>Metazoa</taxon>
        <taxon>Ecdysozoa</taxon>
        <taxon>Nematoda</taxon>
        <taxon>Chromadorea</taxon>
        <taxon>Rhabditida</taxon>
        <taxon>Tylenchina</taxon>
        <taxon>Tylenchomorpha</taxon>
        <taxon>Tylenchoidea</taxon>
        <taxon>Meloidogynidae</taxon>
        <taxon>Meloidogyninae</taxon>
        <taxon>Meloidogyne</taxon>
    </lineage>
</organism>
<keyword evidence="2" id="KW-0732">Signal</keyword>
<reference evidence="4" key="1">
    <citation type="submission" date="2016-11" db="UniProtKB">
        <authorList>
            <consortium name="WormBaseParasite"/>
        </authorList>
    </citation>
    <scope>IDENTIFICATION</scope>
</reference>
<dbReference type="OMA" id="ILWHSSK"/>
<feature type="chain" id="PRO_5009315284" evidence="2">
    <location>
        <begin position="29"/>
        <end position="216"/>
    </location>
</feature>
<protein>
    <submittedName>
        <fullName evidence="4">Translocon-associated protein subunit beta</fullName>
    </submittedName>
</protein>
<feature type="transmembrane region" description="Helical" evidence="1">
    <location>
        <begin position="177"/>
        <end position="199"/>
    </location>
</feature>
<feature type="signal peptide" evidence="2">
    <location>
        <begin position="1"/>
        <end position="28"/>
    </location>
</feature>
<sequence length="216" mass="24933">MFTKQKIFSSLFLCLYSIISFLPNYLDAANDAETDPLTESVDKKPLNSARILTSKFTLSQYAVENMDYVIEYILYNIGDRTALKVTMDDRNSFPTQSFEIVKGFLHVHWEEIAPGENVTHSVVVRPRTFGIFNYTSALVTYYPTNDAKQAIISYSTAPGEGNIYRLKDYERRFASKISVWIVFLLLAMPTTVLPFIIWFQVQKKYAKFQIGQKKNR</sequence>
<keyword evidence="1" id="KW-0812">Transmembrane</keyword>
<keyword evidence="3" id="KW-1185">Reference proteome</keyword>
<dbReference type="Proteomes" id="UP000095281">
    <property type="component" value="Unplaced"/>
</dbReference>
<evidence type="ECO:0000313" key="4">
    <source>
        <dbReference type="WBParaSite" id="MhA1_Contig1149.frz3.gene11"/>
    </source>
</evidence>
<proteinExistence type="predicted"/>
<keyword evidence="1" id="KW-0472">Membrane</keyword>
<dbReference type="WBParaSite" id="MhA1_Contig1149.frz3.gene11">
    <property type="protein sequence ID" value="MhA1_Contig1149.frz3.gene11"/>
    <property type="gene ID" value="MhA1_Contig1149.frz3.gene11"/>
</dbReference>
<dbReference type="PANTHER" id="PTHR12861">
    <property type="entry name" value="TRANSLOCON-ASSOCIATED PROTEIN, BETA SUBUNIT PRECURSOR TRAP-BETA SIGNAL SEQUENCE RECEPTOR BETA SUBUNIT"/>
    <property type="match status" value="1"/>
</dbReference>
<evidence type="ECO:0000256" key="1">
    <source>
        <dbReference type="SAM" id="Phobius"/>
    </source>
</evidence>